<accession>X0XHQ0</accession>
<dbReference type="PANTHER" id="PTHR43622:SF7">
    <property type="entry name" value="3-DEHYDROQUINATE SYNTHASE, CHLOROPLASTIC"/>
    <property type="match status" value="1"/>
</dbReference>
<dbReference type="Pfam" id="PF24621">
    <property type="entry name" value="DHQS_C"/>
    <property type="match status" value="1"/>
</dbReference>
<proteinExistence type="predicted"/>
<evidence type="ECO:0000256" key="2">
    <source>
        <dbReference type="ARBA" id="ARBA00001911"/>
    </source>
</evidence>
<keyword evidence="6" id="KW-0520">NAD</keyword>
<dbReference type="EMBL" id="BARS01049616">
    <property type="protein sequence ID" value="GAG34927.1"/>
    <property type="molecule type" value="Genomic_DNA"/>
</dbReference>
<evidence type="ECO:0000256" key="3">
    <source>
        <dbReference type="ARBA" id="ARBA00004661"/>
    </source>
</evidence>
<protein>
    <recommendedName>
        <fullName evidence="4">3-dehydroquinate synthase</fullName>
        <ecNumber evidence="4">4.2.3.4</ecNumber>
    </recommendedName>
</protein>
<comment type="catalytic activity">
    <reaction evidence="1">
        <text>7-phospho-2-dehydro-3-deoxy-D-arabino-heptonate = 3-dehydroquinate + phosphate</text>
        <dbReference type="Rhea" id="RHEA:21968"/>
        <dbReference type="ChEBI" id="CHEBI:32364"/>
        <dbReference type="ChEBI" id="CHEBI:43474"/>
        <dbReference type="ChEBI" id="CHEBI:58394"/>
        <dbReference type="EC" id="4.2.3.4"/>
    </reaction>
</comment>
<dbReference type="Gene3D" id="1.20.1090.10">
    <property type="entry name" value="Dehydroquinate synthase-like - alpha domain"/>
    <property type="match status" value="1"/>
</dbReference>
<feature type="non-terminal residue" evidence="11">
    <location>
        <position position="240"/>
    </location>
</feature>
<evidence type="ECO:0000256" key="6">
    <source>
        <dbReference type="ARBA" id="ARBA00023027"/>
    </source>
</evidence>
<dbReference type="InterPro" id="IPR016037">
    <property type="entry name" value="DHQ_synth_AroB"/>
</dbReference>
<evidence type="ECO:0000256" key="8">
    <source>
        <dbReference type="ARBA" id="ARBA00023239"/>
    </source>
</evidence>
<feature type="domain" description="3-dehydroquinate synthase C-terminal" evidence="10">
    <location>
        <begin position="92"/>
        <end position="236"/>
    </location>
</feature>
<evidence type="ECO:0000256" key="4">
    <source>
        <dbReference type="ARBA" id="ARBA00013031"/>
    </source>
</evidence>
<dbReference type="Gene3D" id="3.40.50.1970">
    <property type="match status" value="1"/>
</dbReference>
<evidence type="ECO:0000256" key="7">
    <source>
        <dbReference type="ARBA" id="ARBA00023141"/>
    </source>
</evidence>
<organism evidence="11">
    <name type="scientific">marine sediment metagenome</name>
    <dbReference type="NCBI Taxonomy" id="412755"/>
    <lineage>
        <taxon>unclassified sequences</taxon>
        <taxon>metagenomes</taxon>
        <taxon>ecological metagenomes</taxon>
    </lineage>
</organism>
<feature type="non-terminal residue" evidence="11">
    <location>
        <position position="1"/>
    </location>
</feature>
<dbReference type="GO" id="GO:0005737">
    <property type="term" value="C:cytoplasm"/>
    <property type="evidence" value="ECO:0007669"/>
    <property type="project" value="InterPro"/>
</dbReference>
<dbReference type="SUPFAM" id="SSF56796">
    <property type="entry name" value="Dehydroquinate synthase-like"/>
    <property type="match status" value="1"/>
</dbReference>
<dbReference type="AlphaFoldDB" id="X0XHQ0"/>
<keyword evidence="7" id="KW-0057">Aromatic amino acid biosynthesis</keyword>
<comment type="cofactor">
    <cofactor evidence="2">
        <name>NAD(+)</name>
        <dbReference type="ChEBI" id="CHEBI:57540"/>
    </cofactor>
</comment>
<evidence type="ECO:0000259" key="9">
    <source>
        <dbReference type="Pfam" id="PF01761"/>
    </source>
</evidence>
<dbReference type="EC" id="4.2.3.4" evidence="4"/>
<gene>
    <name evidence="11" type="ORF">S01H1_74195</name>
</gene>
<evidence type="ECO:0000313" key="11">
    <source>
        <dbReference type="EMBL" id="GAG34927.1"/>
    </source>
</evidence>
<evidence type="ECO:0000256" key="1">
    <source>
        <dbReference type="ARBA" id="ARBA00001393"/>
    </source>
</evidence>
<name>X0XHQ0_9ZZZZ</name>
<evidence type="ECO:0000259" key="10">
    <source>
        <dbReference type="Pfam" id="PF24621"/>
    </source>
</evidence>
<keyword evidence="8" id="KW-0456">Lyase</keyword>
<comment type="caution">
    <text evidence="11">The sequence shown here is derived from an EMBL/GenBank/DDBJ whole genome shotgun (WGS) entry which is preliminary data.</text>
</comment>
<dbReference type="CDD" id="cd08195">
    <property type="entry name" value="DHQS"/>
    <property type="match status" value="1"/>
</dbReference>
<evidence type="ECO:0000256" key="5">
    <source>
        <dbReference type="ARBA" id="ARBA00022605"/>
    </source>
</evidence>
<dbReference type="Pfam" id="PF01761">
    <property type="entry name" value="DHQ_synthase"/>
    <property type="match status" value="1"/>
</dbReference>
<dbReference type="NCBIfam" id="TIGR01357">
    <property type="entry name" value="aroB"/>
    <property type="match status" value="1"/>
</dbReference>
<dbReference type="PANTHER" id="PTHR43622">
    <property type="entry name" value="3-DEHYDROQUINATE SYNTHASE"/>
    <property type="match status" value="1"/>
</dbReference>
<sequence length="240" mass="25859">QKKHRRNTTLISLGGGVIGDMTGFAASCYQRGVAFIQIPTSLLAQVDASIGGKTAVNHPLGKNMIGAFHQPAAVIIDLATLETLPAQEFACGMAEVIKAAMIADAEFFDFLLQNKQKIQTHDRQTLISMITRACEIKADIVQRDETETGPRALLNFGHTFGHAIETCLGYGSIKHGEAVAIGMVLATKLAAQADMIAPNIIEQLTDLLHTFHLPTSLPEKAESKALLAAMKLDKKNIDEN</sequence>
<keyword evidence="5" id="KW-0028">Amino-acid biosynthesis</keyword>
<dbReference type="InterPro" id="IPR056179">
    <property type="entry name" value="DHQS_C"/>
</dbReference>
<comment type="pathway">
    <text evidence="3">Metabolic intermediate biosynthesis; chorismate biosynthesis; chorismate from D-erythrose 4-phosphate and phosphoenolpyruvate: step 2/7.</text>
</comment>
<dbReference type="GO" id="GO:0009073">
    <property type="term" value="P:aromatic amino acid family biosynthetic process"/>
    <property type="evidence" value="ECO:0007669"/>
    <property type="project" value="UniProtKB-KW"/>
</dbReference>
<reference evidence="11" key="1">
    <citation type="journal article" date="2014" name="Front. Microbiol.">
        <title>High frequency of phylogenetically diverse reductive dehalogenase-homologous genes in deep subseafloor sedimentary metagenomes.</title>
        <authorList>
            <person name="Kawai M."/>
            <person name="Futagami T."/>
            <person name="Toyoda A."/>
            <person name="Takaki Y."/>
            <person name="Nishi S."/>
            <person name="Hori S."/>
            <person name="Arai W."/>
            <person name="Tsubouchi T."/>
            <person name="Morono Y."/>
            <person name="Uchiyama I."/>
            <person name="Ito T."/>
            <person name="Fujiyama A."/>
            <person name="Inagaki F."/>
            <person name="Takami H."/>
        </authorList>
    </citation>
    <scope>NUCLEOTIDE SEQUENCE</scope>
    <source>
        <strain evidence="11">Expedition CK06-06</strain>
    </source>
</reference>
<dbReference type="GO" id="GO:0003856">
    <property type="term" value="F:3-dehydroquinate synthase activity"/>
    <property type="evidence" value="ECO:0007669"/>
    <property type="project" value="UniProtKB-EC"/>
</dbReference>
<dbReference type="GO" id="GO:0008652">
    <property type="term" value="P:amino acid biosynthetic process"/>
    <property type="evidence" value="ECO:0007669"/>
    <property type="project" value="UniProtKB-KW"/>
</dbReference>
<feature type="domain" description="3-dehydroquinate synthase N-terminal" evidence="9">
    <location>
        <begin position="2"/>
        <end position="90"/>
    </location>
</feature>
<dbReference type="InterPro" id="IPR050071">
    <property type="entry name" value="Dehydroquinate_synthase"/>
</dbReference>
<dbReference type="InterPro" id="IPR030960">
    <property type="entry name" value="DHQS/DOIS_N"/>
</dbReference>